<dbReference type="InterPro" id="IPR006694">
    <property type="entry name" value="Fatty_acid_hydroxylase"/>
</dbReference>
<comment type="subcellular location">
    <subcellularLocation>
        <location evidence="1">Membrane</location>
    </subcellularLocation>
</comment>
<dbReference type="GeneID" id="54360308"/>
<dbReference type="InterPro" id="IPR050307">
    <property type="entry name" value="Sterol_Desaturase_Related"/>
</dbReference>
<keyword evidence="4" id="KW-0472">Membrane</keyword>
<reference evidence="7" key="3">
    <citation type="submission" date="2025-08" db="UniProtKB">
        <authorList>
            <consortium name="RefSeq"/>
        </authorList>
    </citation>
    <scope>IDENTIFICATION</scope>
    <source>
        <strain evidence="7">CBS 342.82</strain>
    </source>
</reference>
<feature type="domain" description="Fatty acid hydroxylase" evidence="5">
    <location>
        <begin position="175"/>
        <end position="322"/>
    </location>
</feature>
<accession>A0A6J3MAG9</accession>
<reference evidence="7" key="1">
    <citation type="submission" date="2020-01" db="EMBL/GenBank/DDBJ databases">
        <authorList>
            <consortium name="DOE Joint Genome Institute"/>
            <person name="Haridas S."/>
            <person name="Albert R."/>
            <person name="Binder M."/>
            <person name="Bloem J."/>
            <person name="Labutti K."/>
            <person name="Salamov A."/>
            <person name="Andreopoulos B."/>
            <person name="Baker S.E."/>
            <person name="Barry K."/>
            <person name="Bills G."/>
            <person name="Bluhm B.H."/>
            <person name="Cannon C."/>
            <person name="Castanera R."/>
            <person name="Culley D.E."/>
            <person name="Daum C."/>
            <person name="Ezra D."/>
            <person name="Gonzalez J.B."/>
            <person name="Henrissat B."/>
            <person name="Kuo A."/>
            <person name="Liang C."/>
            <person name="Lipzen A."/>
            <person name="Lutzoni F."/>
            <person name="Magnuson J."/>
            <person name="Mondo S."/>
            <person name="Nolan M."/>
            <person name="Ohm R."/>
            <person name="Pangilinan J."/>
            <person name="Park H.-J."/>
            <person name="Ramirez L."/>
            <person name="Alfaro M."/>
            <person name="Sun H."/>
            <person name="Tritt A."/>
            <person name="Yoshinaga Y."/>
            <person name="Zwiers L.-H."/>
            <person name="Turgeon B.G."/>
            <person name="Goodwin S.B."/>
            <person name="Spatafora J.W."/>
            <person name="Crous P.W."/>
            <person name="Grigoriev I.V."/>
        </authorList>
    </citation>
    <scope>NUCLEOTIDE SEQUENCE</scope>
    <source>
        <strain evidence="7">CBS 342.82</strain>
    </source>
</reference>
<dbReference type="OrthoDB" id="6354873at2759"/>
<evidence type="ECO:0000313" key="6">
    <source>
        <dbReference type="Proteomes" id="UP000504637"/>
    </source>
</evidence>
<keyword evidence="6" id="KW-1185">Reference proteome</keyword>
<proteinExistence type="predicted"/>
<evidence type="ECO:0000313" key="7">
    <source>
        <dbReference type="RefSeq" id="XP_033461665.1"/>
    </source>
</evidence>
<sequence length="345" mass="40373">MGVQRNPKDSMVSTWRDDPSQWTWRHHILNRLDTWHDREGTKFPVFQKTDPIPYFTQWSTHVWILYHAAWPMLVQAAYYHYTGKNFHPVAAVIFYTLVFQINSIHQVKVLSRLAKKVGFLDGDKHGRDPVPDVGVDKVLLSVELTTTIRPIFTIFLAYNSSQSVSLSPWLPAELFLYSIVLDFFFYVYHRACHEIDGLWQYHRTHHLTKHPNPLLSAYSDTEQEIIEIALIPLLTYGVLKAFGFPMGFYDWWVCHQYLIFSEAFGHSGLRICSSTPGLSSIFLKMVDCELVVEDHDLHHRQGWRTSCNYGKQTRLWDRIFGTCGNRIEAKEENVDYVNRVNMPLY</sequence>
<protein>
    <recommendedName>
        <fullName evidence="5">Fatty acid hydroxylase domain-containing protein</fullName>
    </recommendedName>
</protein>
<dbReference type="RefSeq" id="XP_033461665.1">
    <property type="nucleotide sequence ID" value="XM_033602508.1"/>
</dbReference>
<keyword evidence="3" id="KW-1133">Transmembrane helix</keyword>
<name>A0A6J3MAG9_9PEZI</name>
<dbReference type="Proteomes" id="UP000504637">
    <property type="component" value="Unplaced"/>
</dbReference>
<dbReference type="GO" id="GO:0008610">
    <property type="term" value="P:lipid biosynthetic process"/>
    <property type="evidence" value="ECO:0007669"/>
    <property type="project" value="InterPro"/>
</dbReference>
<dbReference type="Pfam" id="PF04116">
    <property type="entry name" value="FA_hydroxylase"/>
    <property type="match status" value="1"/>
</dbReference>
<evidence type="ECO:0000256" key="3">
    <source>
        <dbReference type="ARBA" id="ARBA00022989"/>
    </source>
</evidence>
<reference evidence="7" key="2">
    <citation type="submission" date="2020-04" db="EMBL/GenBank/DDBJ databases">
        <authorList>
            <consortium name="NCBI Genome Project"/>
        </authorList>
    </citation>
    <scope>NUCLEOTIDE SEQUENCE</scope>
    <source>
        <strain evidence="7">CBS 342.82</strain>
    </source>
</reference>
<dbReference type="GO" id="GO:0005506">
    <property type="term" value="F:iron ion binding"/>
    <property type="evidence" value="ECO:0007669"/>
    <property type="project" value="InterPro"/>
</dbReference>
<gene>
    <name evidence="7" type="ORF">K489DRAFT_354831</name>
</gene>
<evidence type="ECO:0000256" key="1">
    <source>
        <dbReference type="ARBA" id="ARBA00004370"/>
    </source>
</evidence>
<keyword evidence="2" id="KW-0812">Transmembrane</keyword>
<evidence type="ECO:0000256" key="4">
    <source>
        <dbReference type="ARBA" id="ARBA00023136"/>
    </source>
</evidence>
<dbReference type="PANTHER" id="PTHR11863">
    <property type="entry name" value="STEROL DESATURASE"/>
    <property type="match status" value="1"/>
</dbReference>
<evidence type="ECO:0000259" key="5">
    <source>
        <dbReference type="Pfam" id="PF04116"/>
    </source>
</evidence>
<organism evidence="7">
    <name type="scientific">Dissoconium aciculare CBS 342.82</name>
    <dbReference type="NCBI Taxonomy" id="1314786"/>
    <lineage>
        <taxon>Eukaryota</taxon>
        <taxon>Fungi</taxon>
        <taxon>Dikarya</taxon>
        <taxon>Ascomycota</taxon>
        <taxon>Pezizomycotina</taxon>
        <taxon>Dothideomycetes</taxon>
        <taxon>Dothideomycetidae</taxon>
        <taxon>Mycosphaerellales</taxon>
        <taxon>Dissoconiaceae</taxon>
        <taxon>Dissoconium</taxon>
    </lineage>
</organism>
<dbReference type="GO" id="GO:0016491">
    <property type="term" value="F:oxidoreductase activity"/>
    <property type="evidence" value="ECO:0007669"/>
    <property type="project" value="InterPro"/>
</dbReference>
<evidence type="ECO:0000256" key="2">
    <source>
        <dbReference type="ARBA" id="ARBA00022692"/>
    </source>
</evidence>
<dbReference type="GO" id="GO:0016020">
    <property type="term" value="C:membrane"/>
    <property type="evidence" value="ECO:0007669"/>
    <property type="project" value="UniProtKB-SubCell"/>
</dbReference>
<dbReference type="AlphaFoldDB" id="A0A6J3MAG9"/>